<comment type="caution">
    <text evidence="1">The sequence shown here is derived from an EMBL/GenBank/DDBJ whole genome shotgun (WGS) entry which is preliminary data.</text>
</comment>
<evidence type="ECO:0000313" key="2">
    <source>
        <dbReference type="Proteomes" id="UP000265520"/>
    </source>
</evidence>
<dbReference type="AlphaFoldDB" id="A0A392QS50"/>
<protein>
    <submittedName>
        <fullName evidence="1">Uncharacterized protein</fullName>
    </submittedName>
</protein>
<dbReference type="Proteomes" id="UP000265520">
    <property type="component" value="Unassembled WGS sequence"/>
</dbReference>
<reference evidence="1 2" key="1">
    <citation type="journal article" date="2018" name="Front. Plant Sci.">
        <title>Red Clover (Trifolium pratense) and Zigzag Clover (T. medium) - A Picture of Genomic Similarities and Differences.</title>
        <authorList>
            <person name="Dluhosova J."/>
            <person name="Istvanek J."/>
            <person name="Nedelnik J."/>
            <person name="Repkova J."/>
        </authorList>
    </citation>
    <scope>NUCLEOTIDE SEQUENCE [LARGE SCALE GENOMIC DNA]</scope>
    <source>
        <strain evidence="2">cv. 10/8</strain>
        <tissue evidence="1">Leaf</tissue>
    </source>
</reference>
<accession>A0A392QS50</accession>
<proteinExistence type="predicted"/>
<name>A0A392QS50_9FABA</name>
<keyword evidence="2" id="KW-1185">Reference proteome</keyword>
<dbReference type="EMBL" id="LXQA010153352">
    <property type="protein sequence ID" value="MCI26450.1"/>
    <property type="molecule type" value="Genomic_DNA"/>
</dbReference>
<sequence length="43" mass="4597">MYSIITATQLSGNSPKLGFDSCDDEIENRIPINSAERVAGIGL</sequence>
<feature type="non-terminal residue" evidence="1">
    <location>
        <position position="43"/>
    </location>
</feature>
<evidence type="ECO:0000313" key="1">
    <source>
        <dbReference type="EMBL" id="MCI26450.1"/>
    </source>
</evidence>
<organism evidence="1 2">
    <name type="scientific">Trifolium medium</name>
    <dbReference type="NCBI Taxonomy" id="97028"/>
    <lineage>
        <taxon>Eukaryota</taxon>
        <taxon>Viridiplantae</taxon>
        <taxon>Streptophyta</taxon>
        <taxon>Embryophyta</taxon>
        <taxon>Tracheophyta</taxon>
        <taxon>Spermatophyta</taxon>
        <taxon>Magnoliopsida</taxon>
        <taxon>eudicotyledons</taxon>
        <taxon>Gunneridae</taxon>
        <taxon>Pentapetalae</taxon>
        <taxon>rosids</taxon>
        <taxon>fabids</taxon>
        <taxon>Fabales</taxon>
        <taxon>Fabaceae</taxon>
        <taxon>Papilionoideae</taxon>
        <taxon>50 kb inversion clade</taxon>
        <taxon>NPAAA clade</taxon>
        <taxon>Hologalegina</taxon>
        <taxon>IRL clade</taxon>
        <taxon>Trifolieae</taxon>
        <taxon>Trifolium</taxon>
    </lineage>
</organism>